<dbReference type="InterPro" id="IPR026334">
    <property type="entry name" value="FxSxx-COOH"/>
</dbReference>
<gene>
    <name evidence="1" type="ORF">Sar04_17540</name>
</gene>
<evidence type="ECO:0000313" key="1">
    <source>
        <dbReference type="EMBL" id="GIM84474.1"/>
    </source>
</evidence>
<sequence>MNHKSDGGTHVDRNPGRSLVTAPLADLRHTPLGKIPLSRARAVALPDTRIVDQPTRVDVAAFGSSI</sequence>
<accession>A0ABQ4JSF7</accession>
<dbReference type="NCBIfam" id="TIGR04268">
    <property type="entry name" value="FxSxx-COOH"/>
    <property type="match status" value="1"/>
</dbReference>
<keyword evidence="2" id="KW-1185">Reference proteome</keyword>
<evidence type="ECO:0008006" key="3">
    <source>
        <dbReference type="Google" id="ProtNLM"/>
    </source>
</evidence>
<protein>
    <recommendedName>
        <fullName evidence="3">FXSXX-COOH protein</fullName>
    </recommendedName>
</protein>
<dbReference type="EMBL" id="BOQM01000010">
    <property type="protein sequence ID" value="GIM84474.1"/>
    <property type="molecule type" value="Genomic_DNA"/>
</dbReference>
<name>A0ABQ4JSF7_SALAC</name>
<evidence type="ECO:0000313" key="2">
    <source>
        <dbReference type="Proteomes" id="UP000677457"/>
    </source>
</evidence>
<dbReference type="Proteomes" id="UP000677457">
    <property type="component" value="Unassembled WGS sequence"/>
</dbReference>
<comment type="caution">
    <text evidence="1">The sequence shown here is derived from an EMBL/GenBank/DDBJ whole genome shotgun (WGS) entry which is preliminary data.</text>
</comment>
<proteinExistence type="predicted"/>
<reference evidence="1 2" key="1">
    <citation type="submission" date="2021-03" db="EMBL/GenBank/DDBJ databases">
        <title>Whole genome shotgun sequence of Salinispora arenicola NBRC 105043.</title>
        <authorList>
            <person name="Komaki H."/>
            <person name="Tamura T."/>
        </authorList>
    </citation>
    <scope>NUCLEOTIDE SEQUENCE [LARGE SCALE GENOMIC DNA]</scope>
    <source>
        <strain evidence="1 2">NBRC 105043</strain>
    </source>
</reference>
<organism evidence="1 2">
    <name type="scientific">Salinispora arenicola</name>
    <dbReference type="NCBI Taxonomy" id="168697"/>
    <lineage>
        <taxon>Bacteria</taxon>
        <taxon>Bacillati</taxon>
        <taxon>Actinomycetota</taxon>
        <taxon>Actinomycetes</taxon>
        <taxon>Micromonosporales</taxon>
        <taxon>Micromonosporaceae</taxon>
        <taxon>Salinispora</taxon>
    </lineage>
</organism>